<name>A0AAV3AAX3_PYXAD</name>
<gene>
    <name evidence="1" type="ORF">GDO54_012033</name>
</gene>
<sequence length="95" mass="11224">MCFLHSRKVQSIKMLWIYSKAVTEEIRSKYSSFRECTGGMKLLVVLIRVCHGMCQLRLIKICFTQFIHPGSRQSLEFFQLSRVLFCKKYVGTYVF</sequence>
<dbReference type="EMBL" id="DYDO01000005">
    <property type="protein sequence ID" value="DBA24364.1"/>
    <property type="molecule type" value="Genomic_DNA"/>
</dbReference>
<dbReference type="Proteomes" id="UP001181693">
    <property type="component" value="Unassembled WGS sequence"/>
</dbReference>
<reference evidence="1" key="1">
    <citation type="thesis" date="2020" institute="ProQuest LLC" country="789 East Eisenhower Parkway, Ann Arbor, MI, USA">
        <title>Comparative Genomics and Chromosome Evolution.</title>
        <authorList>
            <person name="Mudd A.B."/>
        </authorList>
    </citation>
    <scope>NUCLEOTIDE SEQUENCE</scope>
    <source>
        <strain evidence="1">1538</strain>
        <tissue evidence="1">Blood</tissue>
    </source>
</reference>
<dbReference type="AlphaFoldDB" id="A0AAV3AAX3"/>
<keyword evidence="2" id="KW-1185">Reference proteome</keyword>
<accession>A0AAV3AAX3</accession>
<organism evidence="1 2">
    <name type="scientific">Pyxicephalus adspersus</name>
    <name type="common">African bullfrog</name>
    <dbReference type="NCBI Taxonomy" id="30357"/>
    <lineage>
        <taxon>Eukaryota</taxon>
        <taxon>Metazoa</taxon>
        <taxon>Chordata</taxon>
        <taxon>Craniata</taxon>
        <taxon>Vertebrata</taxon>
        <taxon>Euteleostomi</taxon>
        <taxon>Amphibia</taxon>
        <taxon>Batrachia</taxon>
        <taxon>Anura</taxon>
        <taxon>Neobatrachia</taxon>
        <taxon>Ranoidea</taxon>
        <taxon>Pyxicephalidae</taxon>
        <taxon>Pyxicephalinae</taxon>
        <taxon>Pyxicephalus</taxon>
    </lineage>
</organism>
<proteinExistence type="predicted"/>
<protein>
    <submittedName>
        <fullName evidence="1">Uncharacterized protein</fullName>
    </submittedName>
</protein>
<evidence type="ECO:0000313" key="1">
    <source>
        <dbReference type="EMBL" id="DBA24364.1"/>
    </source>
</evidence>
<comment type="caution">
    <text evidence="1">The sequence shown here is derived from an EMBL/GenBank/DDBJ whole genome shotgun (WGS) entry which is preliminary data.</text>
</comment>
<evidence type="ECO:0000313" key="2">
    <source>
        <dbReference type="Proteomes" id="UP001181693"/>
    </source>
</evidence>